<protein>
    <submittedName>
        <fullName evidence="1">Uncharacterized protein</fullName>
    </submittedName>
</protein>
<proteinExistence type="predicted"/>
<evidence type="ECO:0000313" key="1">
    <source>
        <dbReference type="EMBL" id="QDF18307.1"/>
    </source>
</evidence>
<name>A0A4Y6EJT2_9CAUD</name>
<dbReference type="EMBL" id="MK801733">
    <property type="protein sequence ID" value="QDF18307.1"/>
    <property type="molecule type" value="Genomic_DNA"/>
</dbReference>
<keyword evidence="2" id="KW-1185">Reference proteome</keyword>
<evidence type="ECO:0000313" key="2">
    <source>
        <dbReference type="Proteomes" id="UP000315166"/>
    </source>
</evidence>
<dbReference type="GeneID" id="55616474"/>
<organism evidence="1 2">
    <name type="scientific">Gordonia phage Chelms</name>
    <dbReference type="NCBI Taxonomy" id="2588132"/>
    <lineage>
        <taxon>Viruses</taxon>
        <taxon>Duplodnaviria</taxon>
        <taxon>Heunggongvirae</taxon>
        <taxon>Uroviricota</taxon>
        <taxon>Caudoviricetes</taxon>
        <taxon>Montyvirus</taxon>
        <taxon>Montyvirus chelms</taxon>
    </lineage>
</organism>
<dbReference type="RefSeq" id="YP_009846108.1">
    <property type="nucleotide sequence ID" value="NC_048768.1"/>
</dbReference>
<reference evidence="1 2" key="1">
    <citation type="submission" date="2019-04" db="EMBL/GenBank/DDBJ databases">
        <authorList>
            <person name="Ahlbrecht B.C."/>
            <person name="Almail A."/>
            <person name="Blakestad S.M."/>
            <person name="Calhoun C.D."/>
            <person name="Chesley E."/>
            <person name="Craven C.R."/>
            <person name="Hoagland S.Z."/>
            <person name="Jost S.L."/>
            <person name="Manz Z.R."/>
            <person name="Pena P.B."/>
            <person name="Pfenning K.J."/>
            <person name="Postl L.C."/>
            <person name="Ramsey E.P."/>
            <person name="Roberts C.A."/>
            <person name="Sevcik K.M."/>
            <person name="Whitman F.C."/>
            <person name="Chia C.P."/>
            <person name="McKinney A.L."/>
            <person name="Tolsma S."/>
            <person name="Ward R.E."/>
            <person name="Garlena R.A."/>
            <person name="Russell D.A."/>
            <person name="Pope W.H."/>
            <person name="Jacobs-Sera D."/>
            <person name="Hatfull G.F."/>
        </authorList>
    </citation>
    <scope>NUCLEOTIDE SEQUENCE [LARGE SCALE GENOMIC DNA]</scope>
</reference>
<gene>
    <name evidence="1" type="primary">93</name>
    <name evidence="1" type="ORF">SEA_CHELMS_93</name>
</gene>
<accession>A0A4Y6EJT2</accession>
<dbReference type="Proteomes" id="UP000315166">
    <property type="component" value="Segment"/>
</dbReference>
<dbReference type="KEGG" id="vg:55616474"/>
<sequence>MNKQKLLGFVLGASMMGAIWVAESSSATQPSVEPQEPMKVYVTEQVEKEVPRKVSEQCKWYLEEVDNLVDGQWQLSLAKGRMKQMLDDMQLNVFTQDPFKIKELQGQMKSVQNEMNNAWVAIGDANSKIDRYERDGNPCLK</sequence>